<keyword evidence="1" id="KW-0812">Transmembrane</keyword>
<accession>A0A929F5Z7</accession>
<comment type="caution">
    <text evidence="2">The sequence shown here is derived from an EMBL/GenBank/DDBJ whole genome shotgun (WGS) entry which is preliminary data.</text>
</comment>
<protein>
    <submittedName>
        <fullName evidence="2">Metal-dependent hydrolase</fullName>
    </submittedName>
</protein>
<keyword evidence="1" id="KW-1133">Transmembrane helix</keyword>
<reference evidence="2" key="1">
    <citation type="submission" date="2020-10" db="EMBL/GenBank/DDBJ databases">
        <authorList>
            <person name="Castelo-Branco R."/>
            <person name="Eusebio N."/>
            <person name="Adriana R."/>
            <person name="Vieira A."/>
            <person name="Brugerolle De Fraissinette N."/>
            <person name="Rezende De Castro R."/>
            <person name="Schneider M.P."/>
            <person name="Vasconcelos V."/>
            <person name="Leao P.N."/>
        </authorList>
    </citation>
    <scope>NUCLEOTIDE SEQUENCE</scope>
    <source>
        <strain evidence="2">LEGE 11479</strain>
    </source>
</reference>
<dbReference type="EMBL" id="JADEXP010000126">
    <property type="protein sequence ID" value="MBE9067895.1"/>
    <property type="molecule type" value="Genomic_DNA"/>
</dbReference>
<dbReference type="RefSeq" id="WP_193993852.1">
    <property type="nucleotide sequence ID" value="NZ_JADEXP010000126.1"/>
</dbReference>
<keyword evidence="3" id="KW-1185">Reference proteome</keyword>
<dbReference type="Pfam" id="PF04307">
    <property type="entry name" value="YdjM"/>
    <property type="match status" value="1"/>
</dbReference>
<sequence>MLAITHAAIATAGASLLLGTAQPLPLALAVLGSQLPDIDTTTSIIGQVLYPVSSWIEDRYPHRSVTHSLAATVAIATISVTIGVALGDIKPWLALPLGHLLSCFSDCFTRQGVQLFWPDPAWSISVSNPKRRLRTGGPGEYWVLAVAVGLLLLGIWLAGTGGVTGQVNQSLGLRDGAMATYNANAASAEVYAEITGVWADDRTDASGRYLILDALGNEFVVTDGQGVYQTGKQLLVEKLTTATGAAMTRTTQTLTLNDEDVVSRLQALRMANPSARIYLSGSITVDFPEDVRPTVLPRQLPAVTVVGESVELAYCDLEVAIALLSDQWATGNLTVLLLAAL</sequence>
<dbReference type="GO" id="GO:0016787">
    <property type="term" value="F:hydrolase activity"/>
    <property type="evidence" value="ECO:0007669"/>
    <property type="project" value="UniProtKB-KW"/>
</dbReference>
<feature type="transmembrane region" description="Helical" evidence="1">
    <location>
        <begin position="69"/>
        <end position="87"/>
    </location>
</feature>
<gene>
    <name evidence="2" type="ORF">IQ260_14675</name>
</gene>
<keyword evidence="1" id="KW-0472">Membrane</keyword>
<dbReference type="PANTHER" id="PTHR35531">
    <property type="entry name" value="INNER MEMBRANE PROTEIN YBCI-RELATED"/>
    <property type="match status" value="1"/>
</dbReference>
<dbReference type="Proteomes" id="UP000615026">
    <property type="component" value="Unassembled WGS sequence"/>
</dbReference>
<proteinExistence type="predicted"/>
<dbReference type="PANTHER" id="PTHR35531:SF1">
    <property type="entry name" value="INNER MEMBRANE PROTEIN YBCI-RELATED"/>
    <property type="match status" value="1"/>
</dbReference>
<evidence type="ECO:0000256" key="1">
    <source>
        <dbReference type="SAM" id="Phobius"/>
    </source>
</evidence>
<evidence type="ECO:0000313" key="3">
    <source>
        <dbReference type="Proteomes" id="UP000615026"/>
    </source>
</evidence>
<name>A0A929F5Z7_LEPEC</name>
<dbReference type="InterPro" id="IPR007404">
    <property type="entry name" value="YdjM-like"/>
</dbReference>
<dbReference type="AlphaFoldDB" id="A0A929F5Z7"/>
<keyword evidence="2" id="KW-0378">Hydrolase</keyword>
<evidence type="ECO:0000313" key="2">
    <source>
        <dbReference type="EMBL" id="MBE9067895.1"/>
    </source>
</evidence>
<feature type="transmembrane region" description="Helical" evidence="1">
    <location>
        <begin position="141"/>
        <end position="159"/>
    </location>
</feature>
<organism evidence="2 3">
    <name type="scientific">Leptolyngbya cf. ectocarpi LEGE 11479</name>
    <dbReference type="NCBI Taxonomy" id="1828722"/>
    <lineage>
        <taxon>Bacteria</taxon>
        <taxon>Bacillati</taxon>
        <taxon>Cyanobacteriota</taxon>
        <taxon>Cyanophyceae</taxon>
        <taxon>Leptolyngbyales</taxon>
        <taxon>Leptolyngbyaceae</taxon>
        <taxon>Leptolyngbya group</taxon>
        <taxon>Leptolyngbya</taxon>
    </lineage>
</organism>